<dbReference type="OrthoDB" id="37176at2157"/>
<dbReference type="STRING" id="1202768.SAMN05216285_3983"/>
<dbReference type="AlphaFoldDB" id="A0A1I0QUJ1"/>
<organism evidence="5 6">
    <name type="scientific">Natrinema salifodinae</name>
    <dbReference type="NCBI Taxonomy" id="1202768"/>
    <lineage>
        <taxon>Archaea</taxon>
        <taxon>Methanobacteriati</taxon>
        <taxon>Methanobacteriota</taxon>
        <taxon>Stenosarchaea group</taxon>
        <taxon>Halobacteria</taxon>
        <taxon>Halobacteriales</taxon>
        <taxon>Natrialbaceae</taxon>
        <taxon>Natrinema</taxon>
    </lineage>
</organism>
<dbReference type="SUPFAM" id="SSF53850">
    <property type="entry name" value="Periplasmic binding protein-like II"/>
    <property type="match status" value="1"/>
</dbReference>
<gene>
    <name evidence="5" type="ORF">SAMN05216285_3983</name>
</gene>
<accession>A0A1I0QUJ1</accession>
<evidence type="ECO:0000313" key="5">
    <source>
        <dbReference type="EMBL" id="SEW31315.1"/>
    </source>
</evidence>
<dbReference type="InterPro" id="IPR000914">
    <property type="entry name" value="SBP_5_dom"/>
</dbReference>
<dbReference type="Gene3D" id="3.40.190.10">
    <property type="entry name" value="Periplasmic binding protein-like II"/>
    <property type="match status" value="1"/>
</dbReference>
<dbReference type="eggNOG" id="arCOG01534">
    <property type="taxonomic scope" value="Archaea"/>
</dbReference>
<evidence type="ECO:0000313" key="6">
    <source>
        <dbReference type="Proteomes" id="UP000183275"/>
    </source>
</evidence>
<name>A0A1I0QUJ1_9EURY</name>
<dbReference type="EMBL" id="FOIS01000005">
    <property type="protein sequence ID" value="SEW31315.1"/>
    <property type="molecule type" value="Genomic_DNA"/>
</dbReference>
<dbReference type="Gene3D" id="3.10.105.10">
    <property type="entry name" value="Dipeptide-binding Protein, Domain 3"/>
    <property type="match status" value="1"/>
</dbReference>
<dbReference type="GO" id="GO:1904680">
    <property type="term" value="F:peptide transmembrane transporter activity"/>
    <property type="evidence" value="ECO:0007669"/>
    <property type="project" value="TreeGrafter"/>
</dbReference>
<evidence type="ECO:0000256" key="2">
    <source>
        <dbReference type="ARBA" id="ARBA00022448"/>
    </source>
</evidence>
<dbReference type="InterPro" id="IPR039424">
    <property type="entry name" value="SBP_5"/>
</dbReference>
<sequence>MPEGNSWRRSGPSRRDVLKYGGAGGVALLAGCLGGGGSTDRFRVFDAETSGTLPSQRHCNPWNPGQRGTWHPGALIFDRPVIYSPSEDEVYPLIATDWEMADDTTLEFTFSDEWTWHGGDQLVADDWVMQLQMSLEILDYQADDDERPHQFIESAEAPDEQTARIHLHEPLSETVAVQNVIADLVGDESRGIFTKHTDDQWIEWHEQLQDADDGEMESILEELTTAKYPSLEDAVGNGPFEVADIGDNVMVFERYDDHPNADNLNFSEYSVHLYENNNPTQPYANNEVDAAHTQFPVEDDVKQQLPTEHTLIKEGFSTNKLFTFNCGHDVSYDTPFESANVRKAVCHVFDRQQVVQLLEGVNRMFDWPPCRVPGNVLDNGSHDAADWVEDFTKYGQNDTERAAELLEREGYERDSSGTWLTPDGETFEVNIMNGTKRKDFGVLKENLNDFGIETNQEQVDDATFDERRQAGEFDMMPDGSSANGIRALWALDLVPNWVQSISHFEPETEIPMPVGDPEGTSGTKTIDIEEHIRQWQVTDDDEYHRELLWWWNQNVPQMEAMYQPDAGAYNAANWALDAPDSIIDGTEDALYLIPKMEDATIEYLGED</sequence>
<dbReference type="InterPro" id="IPR006311">
    <property type="entry name" value="TAT_signal"/>
</dbReference>
<dbReference type="GO" id="GO:0015833">
    <property type="term" value="P:peptide transport"/>
    <property type="evidence" value="ECO:0007669"/>
    <property type="project" value="TreeGrafter"/>
</dbReference>
<evidence type="ECO:0000256" key="3">
    <source>
        <dbReference type="ARBA" id="ARBA00022729"/>
    </source>
</evidence>
<keyword evidence="3" id="KW-0732">Signal</keyword>
<keyword evidence="2" id="KW-0813">Transport</keyword>
<evidence type="ECO:0000259" key="4">
    <source>
        <dbReference type="Pfam" id="PF00496"/>
    </source>
</evidence>
<dbReference type="PROSITE" id="PS51318">
    <property type="entry name" value="TAT"/>
    <property type="match status" value="1"/>
</dbReference>
<protein>
    <submittedName>
        <fullName evidence="5">Peptide/nickel transport system substrate-binding protein</fullName>
    </submittedName>
</protein>
<dbReference type="PANTHER" id="PTHR30290:SF9">
    <property type="entry name" value="OLIGOPEPTIDE-BINDING PROTEIN APPA"/>
    <property type="match status" value="1"/>
</dbReference>
<feature type="domain" description="Solute-binding protein family 5" evidence="4">
    <location>
        <begin position="89"/>
        <end position="490"/>
    </location>
</feature>
<dbReference type="Pfam" id="PF00496">
    <property type="entry name" value="SBP_bac_5"/>
    <property type="match status" value="1"/>
</dbReference>
<dbReference type="Proteomes" id="UP000183275">
    <property type="component" value="Unassembled WGS sequence"/>
</dbReference>
<evidence type="ECO:0000256" key="1">
    <source>
        <dbReference type="ARBA" id="ARBA00005695"/>
    </source>
</evidence>
<keyword evidence="6" id="KW-1185">Reference proteome</keyword>
<dbReference type="RefSeq" id="WP_049989961.1">
    <property type="nucleotide sequence ID" value="NZ_FOIS01000005.1"/>
</dbReference>
<comment type="similarity">
    <text evidence="1">Belongs to the bacterial solute-binding protein 5 family.</text>
</comment>
<proteinExistence type="inferred from homology"/>
<reference evidence="6" key="1">
    <citation type="submission" date="2016-10" db="EMBL/GenBank/DDBJ databases">
        <authorList>
            <person name="Varghese N."/>
        </authorList>
    </citation>
    <scope>NUCLEOTIDE SEQUENCE [LARGE SCALE GENOMIC DNA]</scope>
    <source>
        <strain evidence="6">CGMCC 1.12284</strain>
    </source>
</reference>
<dbReference type="PANTHER" id="PTHR30290">
    <property type="entry name" value="PERIPLASMIC BINDING COMPONENT OF ABC TRANSPORTER"/>
    <property type="match status" value="1"/>
</dbReference>